<reference evidence="2" key="2">
    <citation type="submission" date="2008-12" db="EMBL/GenBank/DDBJ databases">
        <title>Improved gene annotation of the rice (Oryza sativa) genomes.</title>
        <authorList>
            <person name="Wang J."/>
            <person name="Li R."/>
            <person name="Fan W."/>
            <person name="Huang Q."/>
            <person name="Zhang J."/>
            <person name="Zhou Y."/>
            <person name="Hu Y."/>
            <person name="Zi S."/>
            <person name="Li J."/>
            <person name="Ni P."/>
            <person name="Zheng H."/>
            <person name="Zhang Y."/>
            <person name="Zhao M."/>
            <person name="Hao Q."/>
            <person name="McDermott J."/>
            <person name="Samudrala R."/>
            <person name="Kristiansen K."/>
            <person name="Wong G.K.-S."/>
        </authorList>
    </citation>
    <scope>NUCLEOTIDE SEQUENCE</scope>
</reference>
<organism evidence="2">
    <name type="scientific">Oryza sativa subsp. japonica</name>
    <name type="common">Rice</name>
    <dbReference type="NCBI Taxonomy" id="39947"/>
    <lineage>
        <taxon>Eukaryota</taxon>
        <taxon>Viridiplantae</taxon>
        <taxon>Streptophyta</taxon>
        <taxon>Embryophyta</taxon>
        <taxon>Tracheophyta</taxon>
        <taxon>Spermatophyta</taxon>
        <taxon>Magnoliopsida</taxon>
        <taxon>Liliopsida</taxon>
        <taxon>Poales</taxon>
        <taxon>Poaceae</taxon>
        <taxon>BOP clade</taxon>
        <taxon>Oryzoideae</taxon>
        <taxon>Oryzeae</taxon>
        <taxon>Oryzinae</taxon>
        <taxon>Oryza</taxon>
        <taxon>Oryza sativa</taxon>
    </lineage>
</organism>
<dbReference type="InterPro" id="IPR012337">
    <property type="entry name" value="RNaseH-like_sf"/>
</dbReference>
<accession>A0A8J8XWA7</accession>
<dbReference type="Proteomes" id="UP000007752">
    <property type="component" value="Chromosome 12"/>
</dbReference>
<dbReference type="GO" id="GO:0003676">
    <property type="term" value="F:nucleic acid binding"/>
    <property type="evidence" value="ECO:0007669"/>
    <property type="project" value="InterPro"/>
</dbReference>
<dbReference type="Pfam" id="PF13456">
    <property type="entry name" value="RVT_3"/>
    <property type="match status" value="1"/>
</dbReference>
<dbReference type="PROSITE" id="PS50879">
    <property type="entry name" value="RNASE_H_1"/>
    <property type="match status" value="1"/>
</dbReference>
<dbReference type="PANTHER" id="PTHR47723">
    <property type="entry name" value="OS05G0353850 PROTEIN"/>
    <property type="match status" value="1"/>
</dbReference>
<name>A0A8J8XWA7_ORYSJ</name>
<dbReference type="InterPro" id="IPR002156">
    <property type="entry name" value="RNaseH_domain"/>
</dbReference>
<dbReference type="InterPro" id="IPR036397">
    <property type="entry name" value="RNaseH_sf"/>
</dbReference>
<dbReference type="GO" id="GO:0004523">
    <property type="term" value="F:RNA-DNA hybrid ribonuclease activity"/>
    <property type="evidence" value="ECO:0007669"/>
    <property type="project" value="InterPro"/>
</dbReference>
<sequence>MSPSTLSVLMDGGGIAMATMVVEGVDEFIAAGNTCDDAVGELSIVDLVVVLLDPNVEHLRFLEGYINSLLEFKQYPQPDLAKGKHVVSLYTPKSTRGRSDQNSYVDAQWVKPQGGWMKINTDGSCDSKNGNGGVGAVVRDSSGRVVLALSRHIDRCGSALEAELLACKEGLSLALQYTLLPLVLETDCLEALKLLKSKEKVMSPEVFIIREANSLLQGNREIKFSKGQRSQNRVSHLLANKARCEYVNEVWLENSCNFICQLVSDDIG</sequence>
<dbReference type="Gene3D" id="3.30.420.10">
    <property type="entry name" value="Ribonuclease H-like superfamily/Ribonuclease H"/>
    <property type="match status" value="1"/>
</dbReference>
<dbReference type="PANTHER" id="PTHR47723:SF24">
    <property type="entry name" value="RNASE H TYPE-1 DOMAIN-CONTAINING PROTEIN"/>
    <property type="match status" value="1"/>
</dbReference>
<dbReference type="EMBL" id="CM000149">
    <property type="protein sequence ID" value="EAZ20576.1"/>
    <property type="molecule type" value="Genomic_DNA"/>
</dbReference>
<dbReference type="InterPro" id="IPR053151">
    <property type="entry name" value="RNase_H-like"/>
</dbReference>
<evidence type="ECO:0000313" key="2">
    <source>
        <dbReference type="EMBL" id="EAZ20576.1"/>
    </source>
</evidence>
<dbReference type="AlphaFoldDB" id="A0A8J8XWA7"/>
<reference evidence="2" key="1">
    <citation type="journal article" date="2005" name="PLoS Biol.">
        <title>The genomes of Oryza sativa: a history of duplications.</title>
        <authorList>
            <person name="Yu J."/>
            <person name="Wang J."/>
            <person name="Lin W."/>
            <person name="Li S."/>
            <person name="Li H."/>
            <person name="Zhou J."/>
            <person name="Ni P."/>
            <person name="Dong W."/>
            <person name="Hu S."/>
            <person name="Zeng C."/>
            <person name="Zhang J."/>
            <person name="Zhang Y."/>
            <person name="Li R."/>
            <person name="Xu Z."/>
            <person name="Li S."/>
            <person name="Li X."/>
            <person name="Zheng H."/>
            <person name="Cong L."/>
            <person name="Lin L."/>
            <person name="Yin J."/>
            <person name="Geng J."/>
            <person name="Li G."/>
            <person name="Shi J."/>
            <person name="Liu J."/>
            <person name="Lv H."/>
            <person name="Li J."/>
            <person name="Wang J."/>
            <person name="Deng Y."/>
            <person name="Ran L."/>
            <person name="Shi X."/>
            <person name="Wang X."/>
            <person name="Wu Q."/>
            <person name="Li C."/>
            <person name="Ren X."/>
            <person name="Wang J."/>
            <person name="Wang X."/>
            <person name="Li D."/>
            <person name="Liu D."/>
            <person name="Zhang X."/>
            <person name="Ji Z."/>
            <person name="Zhao W."/>
            <person name="Sun Y."/>
            <person name="Zhang Z."/>
            <person name="Bao J."/>
            <person name="Han Y."/>
            <person name="Dong L."/>
            <person name="Ji J."/>
            <person name="Chen P."/>
            <person name="Wu S."/>
            <person name="Liu J."/>
            <person name="Xiao Y."/>
            <person name="Bu D."/>
            <person name="Tan J."/>
            <person name="Yang L."/>
            <person name="Ye C."/>
            <person name="Zhang J."/>
            <person name="Xu J."/>
            <person name="Zhou Y."/>
            <person name="Yu Y."/>
            <person name="Zhang B."/>
            <person name="Zhuang S."/>
            <person name="Wei H."/>
            <person name="Liu B."/>
            <person name="Lei M."/>
            <person name="Yu H."/>
            <person name="Li Y."/>
            <person name="Xu H."/>
            <person name="Wei S."/>
            <person name="He X."/>
            <person name="Fang L."/>
            <person name="Zhang Z."/>
            <person name="Zhang Y."/>
            <person name="Huang X."/>
            <person name="Su Z."/>
            <person name="Tong W."/>
            <person name="Li J."/>
            <person name="Tong Z."/>
            <person name="Li S."/>
            <person name="Ye J."/>
            <person name="Wang L."/>
            <person name="Fang L."/>
            <person name="Lei T."/>
            <person name="Chen C."/>
            <person name="Chen H."/>
            <person name="Xu Z."/>
            <person name="Li H."/>
            <person name="Huang H."/>
            <person name="Zhang F."/>
            <person name="Xu H."/>
            <person name="Li N."/>
            <person name="Zhao C."/>
            <person name="Li S."/>
            <person name="Dong L."/>
            <person name="Huang Y."/>
            <person name="Li L."/>
            <person name="Xi Y."/>
            <person name="Qi Q."/>
            <person name="Li W."/>
            <person name="Zhang B."/>
            <person name="Hu W."/>
            <person name="Zhang Y."/>
            <person name="Tian X."/>
            <person name="Jiao Y."/>
            <person name="Liang X."/>
            <person name="Jin J."/>
            <person name="Gao L."/>
            <person name="Zheng W."/>
            <person name="Hao B."/>
            <person name="Liu S."/>
            <person name="Wang W."/>
            <person name="Yuan L."/>
            <person name="Cao M."/>
            <person name="McDermott J."/>
            <person name="Samudrala R."/>
            <person name="Wang J."/>
            <person name="Wong G.K."/>
            <person name="Yang H."/>
        </authorList>
    </citation>
    <scope>NUCLEOTIDE SEQUENCE [LARGE SCALE GENOMIC DNA]</scope>
</reference>
<dbReference type="SUPFAM" id="SSF53098">
    <property type="entry name" value="Ribonuclease H-like"/>
    <property type="match status" value="1"/>
</dbReference>
<protein>
    <recommendedName>
        <fullName evidence="1">RNase H type-1 domain-containing protein</fullName>
    </recommendedName>
</protein>
<evidence type="ECO:0000259" key="1">
    <source>
        <dbReference type="PROSITE" id="PS50879"/>
    </source>
</evidence>
<dbReference type="InterPro" id="IPR044730">
    <property type="entry name" value="RNase_H-like_dom_plant"/>
</dbReference>
<dbReference type="CDD" id="cd06222">
    <property type="entry name" value="RNase_H_like"/>
    <property type="match status" value="1"/>
</dbReference>
<proteinExistence type="predicted"/>
<gene>
    <name evidence="2" type="ORF">OsJ_36185</name>
</gene>
<feature type="domain" description="RNase H type-1" evidence="1">
    <location>
        <begin position="113"/>
        <end position="244"/>
    </location>
</feature>